<reference evidence="2 3" key="1">
    <citation type="journal article" date="2023" name="Life. Sci Alliance">
        <title>Evolutionary insights into 3D genome organization and epigenetic landscape of Vigna mungo.</title>
        <authorList>
            <person name="Junaid A."/>
            <person name="Singh B."/>
            <person name="Bhatia S."/>
        </authorList>
    </citation>
    <scope>NUCLEOTIDE SEQUENCE [LARGE SCALE GENOMIC DNA]</scope>
    <source>
        <strain evidence="2">Urdbean</strain>
    </source>
</reference>
<feature type="region of interest" description="Disordered" evidence="1">
    <location>
        <begin position="1"/>
        <end position="43"/>
    </location>
</feature>
<dbReference type="AlphaFoldDB" id="A0AAQ3P4A2"/>
<name>A0AAQ3P4A2_VIGMU</name>
<sequence length="150" mass="16446">MSVNFASSVEASKGKDRLEDTAIDSGSRSGNAEKEEEGKTSKFELNVMKVDEFGRQLREGLSDSDSDAGHPSTEEAVGHQSQDGQVTFVVRMLKGTRISALTFFEESAIGEHLAGTFTMNLTGMLLQGAIRINMIWKSVIVEKNQRLMET</sequence>
<keyword evidence="3" id="KW-1185">Reference proteome</keyword>
<proteinExistence type="predicted"/>
<accession>A0AAQ3P4A2</accession>
<evidence type="ECO:0000313" key="2">
    <source>
        <dbReference type="EMBL" id="WVZ21335.1"/>
    </source>
</evidence>
<evidence type="ECO:0000313" key="3">
    <source>
        <dbReference type="Proteomes" id="UP001374535"/>
    </source>
</evidence>
<protein>
    <submittedName>
        <fullName evidence="2">Uncharacterized protein</fullName>
    </submittedName>
</protein>
<gene>
    <name evidence="2" type="ORF">V8G54_008657</name>
</gene>
<dbReference type="Proteomes" id="UP001374535">
    <property type="component" value="Chromosome 2"/>
</dbReference>
<feature type="region of interest" description="Disordered" evidence="1">
    <location>
        <begin position="56"/>
        <end position="83"/>
    </location>
</feature>
<organism evidence="2 3">
    <name type="scientific">Vigna mungo</name>
    <name type="common">Black gram</name>
    <name type="synonym">Phaseolus mungo</name>
    <dbReference type="NCBI Taxonomy" id="3915"/>
    <lineage>
        <taxon>Eukaryota</taxon>
        <taxon>Viridiplantae</taxon>
        <taxon>Streptophyta</taxon>
        <taxon>Embryophyta</taxon>
        <taxon>Tracheophyta</taxon>
        <taxon>Spermatophyta</taxon>
        <taxon>Magnoliopsida</taxon>
        <taxon>eudicotyledons</taxon>
        <taxon>Gunneridae</taxon>
        <taxon>Pentapetalae</taxon>
        <taxon>rosids</taxon>
        <taxon>fabids</taxon>
        <taxon>Fabales</taxon>
        <taxon>Fabaceae</taxon>
        <taxon>Papilionoideae</taxon>
        <taxon>50 kb inversion clade</taxon>
        <taxon>NPAAA clade</taxon>
        <taxon>indigoferoid/millettioid clade</taxon>
        <taxon>Phaseoleae</taxon>
        <taxon>Vigna</taxon>
    </lineage>
</organism>
<dbReference type="EMBL" id="CP144699">
    <property type="protein sequence ID" value="WVZ21335.1"/>
    <property type="molecule type" value="Genomic_DNA"/>
</dbReference>
<evidence type="ECO:0000256" key="1">
    <source>
        <dbReference type="SAM" id="MobiDB-lite"/>
    </source>
</evidence>
<feature type="compositionally biased region" description="Basic and acidic residues" evidence="1">
    <location>
        <begin position="31"/>
        <end position="42"/>
    </location>
</feature>
<feature type="compositionally biased region" description="Polar residues" evidence="1">
    <location>
        <begin position="1"/>
        <end position="10"/>
    </location>
</feature>